<evidence type="ECO:0000259" key="3">
    <source>
        <dbReference type="PROSITE" id="PS50887"/>
    </source>
</evidence>
<dbReference type="KEGG" id="dsc:ABOD76_00685"/>
<dbReference type="CDD" id="cd01949">
    <property type="entry name" value="GGDEF"/>
    <property type="match status" value="1"/>
</dbReference>
<gene>
    <name evidence="4" type="ORF">ABOD76_00685</name>
</gene>
<protein>
    <submittedName>
        <fullName evidence="4">Diguanylate cyclase</fullName>
        <ecNumber evidence="4">2.7.7.65</ecNumber>
    </submittedName>
</protein>
<dbReference type="SUPFAM" id="SSF55781">
    <property type="entry name" value="GAF domain-like"/>
    <property type="match status" value="1"/>
</dbReference>
<dbReference type="Gene3D" id="3.30.70.270">
    <property type="match status" value="1"/>
</dbReference>
<dbReference type="InterPro" id="IPR011006">
    <property type="entry name" value="CheY-like_superfamily"/>
</dbReference>
<dbReference type="EMBL" id="CP158296">
    <property type="protein sequence ID" value="XBV83521.1"/>
    <property type="molecule type" value="Genomic_DNA"/>
</dbReference>
<accession>A0AAU7U594</accession>
<dbReference type="CDD" id="cd00156">
    <property type="entry name" value="REC"/>
    <property type="match status" value="1"/>
</dbReference>
<dbReference type="FunFam" id="3.30.70.270:FF:000001">
    <property type="entry name" value="Diguanylate cyclase domain protein"/>
    <property type="match status" value="1"/>
</dbReference>
<sequence>MARIRTQAQASGHTVLVVDDDPDLLSTISRLLQADGHQVLEAPSGAEAVRLCREHDVHLMLLDYFMPGMTGEEVVRQVRTFDPRVQIVLQTGYASEKPPRQMLRELDIQGYHDKSEGPDKLLVWVDAALKTFRHVRALHASRSGLEYILNAAPELHRLQPLEDLLRGILLQIQGILGFSGACVATHAPNGLVATPGDAEFMIRVGTGRFESSRWLTLNPQEQALIQAAASSGQSLLGEQTVLPLKVGSRVVGVALVDSSFQNGDLHLLELFAAQAAVAMENARLYELATVDDLTGLANKRAWLARLEETVQLATRHDLPTSVLMLDVDHFKRINDTHGHLVGDRVLAALGQCVRGHLRRSDVAGRYGGEELVVLLPHTPPAGAHVIAERLRRSISELNFQVEQQAVPVRVSVGVASLPCPGPWDQSAALSEDVLARADRALYVAKQQGRDRVVQDQLTADAAPEWA</sequence>
<keyword evidence="4" id="KW-0548">Nucleotidyltransferase</keyword>
<evidence type="ECO:0000259" key="2">
    <source>
        <dbReference type="PROSITE" id="PS50110"/>
    </source>
</evidence>
<dbReference type="InterPro" id="IPR000160">
    <property type="entry name" value="GGDEF_dom"/>
</dbReference>
<evidence type="ECO:0000256" key="1">
    <source>
        <dbReference type="PROSITE-ProRule" id="PRU00169"/>
    </source>
</evidence>
<dbReference type="InterPro" id="IPR029787">
    <property type="entry name" value="Nucleotide_cyclase"/>
</dbReference>
<dbReference type="InterPro" id="IPR050469">
    <property type="entry name" value="Diguanylate_Cyclase"/>
</dbReference>
<proteinExistence type="predicted"/>
<dbReference type="GO" id="GO:0000160">
    <property type="term" value="P:phosphorelay signal transduction system"/>
    <property type="evidence" value="ECO:0007669"/>
    <property type="project" value="InterPro"/>
</dbReference>
<geneLocation type="plasmid" evidence="4">
    <name>pDson04</name>
</geneLocation>
<dbReference type="Pfam" id="PF00990">
    <property type="entry name" value="GGDEF"/>
    <property type="match status" value="1"/>
</dbReference>
<dbReference type="SMART" id="SM00448">
    <property type="entry name" value="REC"/>
    <property type="match status" value="1"/>
</dbReference>
<dbReference type="GO" id="GO:1902201">
    <property type="term" value="P:negative regulation of bacterial-type flagellum-dependent cell motility"/>
    <property type="evidence" value="ECO:0007669"/>
    <property type="project" value="TreeGrafter"/>
</dbReference>
<dbReference type="SMART" id="SM00267">
    <property type="entry name" value="GGDEF"/>
    <property type="match status" value="1"/>
</dbReference>
<feature type="domain" description="Response regulatory" evidence="2">
    <location>
        <begin position="14"/>
        <end position="129"/>
    </location>
</feature>
<dbReference type="Gene3D" id="3.40.50.2300">
    <property type="match status" value="1"/>
</dbReference>
<dbReference type="PANTHER" id="PTHR45138:SF9">
    <property type="entry name" value="DIGUANYLATE CYCLASE DGCM-RELATED"/>
    <property type="match status" value="1"/>
</dbReference>
<dbReference type="Gene3D" id="3.30.450.40">
    <property type="match status" value="1"/>
</dbReference>
<feature type="domain" description="GGDEF" evidence="3">
    <location>
        <begin position="318"/>
        <end position="457"/>
    </location>
</feature>
<dbReference type="GO" id="GO:0052621">
    <property type="term" value="F:diguanylate cyclase activity"/>
    <property type="evidence" value="ECO:0007669"/>
    <property type="project" value="UniProtKB-EC"/>
</dbReference>
<feature type="modified residue" description="4-aspartylphosphate" evidence="1">
    <location>
        <position position="63"/>
    </location>
</feature>
<dbReference type="PROSITE" id="PS50110">
    <property type="entry name" value="RESPONSE_REGULATORY"/>
    <property type="match status" value="1"/>
</dbReference>
<dbReference type="GO" id="GO:0043709">
    <property type="term" value="P:cell adhesion involved in single-species biofilm formation"/>
    <property type="evidence" value="ECO:0007669"/>
    <property type="project" value="TreeGrafter"/>
</dbReference>
<dbReference type="PANTHER" id="PTHR45138">
    <property type="entry name" value="REGULATORY COMPONENTS OF SENSORY TRANSDUCTION SYSTEM"/>
    <property type="match status" value="1"/>
</dbReference>
<dbReference type="RefSeq" id="WP_350241065.1">
    <property type="nucleotide sequence ID" value="NZ_CP158296.1"/>
</dbReference>
<dbReference type="Pfam" id="PF00072">
    <property type="entry name" value="Response_reg"/>
    <property type="match status" value="1"/>
</dbReference>
<organism evidence="4">
    <name type="scientific">Deinococcus sonorensis KR-87</name>
    <dbReference type="NCBI Taxonomy" id="694439"/>
    <lineage>
        <taxon>Bacteria</taxon>
        <taxon>Thermotogati</taxon>
        <taxon>Deinococcota</taxon>
        <taxon>Deinococci</taxon>
        <taxon>Deinococcales</taxon>
        <taxon>Deinococcaceae</taxon>
        <taxon>Deinococcus</taxon>
    </lineage>
</organism>
<dbReference type="EC" id="2.7.7.65" evidence="4"/>
<keyword evidence="4" id="KW-0808">Transferase</keyword>
<dbReference type="NCBIfam" id="TIGR00254">
    <property type="entry name" value="GGDEF"/>
    <property type="match status" value="1"/>
</dbReference>
<keyword evidence="1" id="KW-0597">Phosphoprotein</keyword>
<dbReference type="SUPFAM" id="SSF52172">
    <property type="entry name" value="CheY-like"/>
    <property type="match status" value="1"/>
</dbReference>
<dbReference type="InterPro" id="IPR021800">
    <property type="entry name" value="DUF3369"/>
</dbReference>
<dbReference type="GO" id="GO:0005886">
    <property type="term" value="C:plasma membrane"/>
    <property type="evidence" value="ECO:0007669"/>
    <property type="project" value="TreeGrafter"/>
</dbReference>
<dbReference type="Pfam" id="PF11849">
    <property type="entry name" value="DUF3369"/>
    <property type="match status" value="1"/>
</dbReference>
<dbReference type="InterPro" id="IPR043128">
    <property type="entry name" value="Rev_trsase/Diguanyl_cyclase"/>
</dbReference>
<reference evidence="4" key="1">
    <citation type="submission" date="2024-06" db="EMBL/GenBank/DDBJ databases">
        <title>Draft Genome Sequence of Deinococcus sonorensis Type Strain KR-87, a Biofilm Producing Representative of the Genus Deinococcus.</title>
        <authorList>
            <person name="Boren L.S."/>
            <person name="Grosso R.A."/>
            <person name="Hugenberg-Cox A.N."/>
            <person name="Hill J.T.E."/>
            <person name="Albert C.M."/>
            <person name="Tuohy J.M."/>
        </authorList>
    </citation>
    <scope>NUCLEOTIDE SEQUENCE</scope>
    <source>
        <strain evidence="4">KR-87</strain>
        <plasmid evidence="4">pDson04</plasmid>
    </source>
</reference>
<name>A0AAU7U594_9DEIO</name>
<dbReference type="InterPro" id="IPR001789">
    <property type="entry name" value="Sig_transdc_resp-reg_receiver"/>
</dbReference>
<dbReference type="SUPFAM" id="SSF55073">
    <property type="entry name" value="Nucleotide cyclase"/>
    <property type="match status" value="1"/>
</dbReference>
<dbReference type="InterPro" id="IPR029016">
    <property type="entry name" value="GAF-like_dom_sf"/>
</dbReference>
<dbReference type="PROSITE" id="PS50887">
    <property type="entry name" value="GGDEF"/>
    <property type="match status" value="1"/>
</dbReference>
<dbReference type="AlphaFoldDB" id="A0AAU7U594"/>
<keyword evidence="4" id="KW-0614">Plasmid</keyword>
<evidence type="ECO:0000313" key="4">
    <source>
        <dbReference type="EMBL" id="XBV83521.1"/>
    </source>
</evidence>